<gene>
    <name evidence="6" type="ORF">DFH08DRAFT_890529</name>
</gene>
<evidence type="ECO:0000259" key="4">
    <source>
        <dbReference type="Pfam" id="PF07250"/>
    </source>
</evidence>
<evidence type="ECO:0000313" key="6">
    <source>
        <dbReference type="EMBL" id="KAJ7320899.1"/>
    </source>
</evidence>
<name>A0AAD6ZFS2_9AGAR</name>
<dbReference type="InterPro" id="IPR011043">
    <property type="entry name" value="Gal_Oxase/kelch_b-propeller"/>
</dbReference>
<dbReference type="EMBL" id="JARIHO010000053">
    <property type="protein sequence ID" value="KAJ7320899.1"/>
    <property type="molecule type" value="Genomic_DNA"/>
</dbReference>
<feature type="domain" description="Galactose oxidase-like Early set" evidence="5">
    <location>
        <begin position="465"/>
        <end position="574"/>
    </location>
</feature>
<dbReference type="InterPro" id="IPR037293">
    <property type="entry name" value="Gal_Oxidase_central_sf"/>
</dbReference>
<protein>
    <submittedName>
        <fullName evidence="6">DUF1929-domain-containing protein</fullName>
    </submittedName>
</protein>
<accession>A0AAD6ZFS2</accession>
<comment type="caution">
    <text evidence="6">The sequence shown here is derived from an EMBL/GenBank/DDBJ whole genome shotgun (WGS) entry which is preliminary data.</text>
</comment>
<dbReference type="CDD" id="cd02851">
    <property type="entry name" value="E_set_GO_C"/>
    <property type="match status" value="1"/>
</dbReference>
<dbReference type="Pfam" id="PF09118">
    <property type="entry name" value="GO-like_E_set"/>
    <property type="match status" value="1"/>
</dbReference>
<feature type="domain" description="Glyoxal oxidase N-terminal" evidence="4">
    <location>
        <begin position="146"/>
        <end position="460"/>
    </location>
</feature>
<dbReference type="SUPFAM" id="SSF81296">
    <property type="entry name" value="E set domains"/>
    <property type="match status" value="1"/>
</dbReference>
<proteinExistence type="predicted"/>
<sequence>MSLVLVLVSLASVLAQPTTLSGGAPTPTILSPPSQPSSTGTIGGFEIIGNSLVSAQQMFLGTLDKVFILDKVENNEARIDGHPAWASEYALGENTARTMNAVTNTFCAGGTVMGNGTWINIGGNSGVTYGGDTADDQSGGGPYDDPDGGKSIRTLVPCDDNSCDWIVAKSMTSRRWYPTVETLQDGTAIIIGGCNNGGYVNDAGQDNPTYEFYPSTGTPITSPFLADNLPINLYPLTFLLPSGRLLMQANRATIMLDPKTHKEYQLDDIPDAVRAYPASAGSIMLPLTPANNWTATVLFCGGADNDDWSQDWDIASFPASTSCVRITPDKSKSYTKDDAMLEGRSMANLIALPDGRVLCVNGARTGTAGYGNQSWAIGMSYADNPVLTPAIYDPAQPAGARWSRTGLQASTIPRMYHSSATLLADGAVLIAGSNPNSDLNIGPKIKYPTEYRVERFYPSYYNARRPQPTGLLSALGYGGPAFDVQLDADDLGGDAHNAANASVVIIRTGFSTHGMNMGQRFLQLDSTYTAYEANNSATLHVSQVPPNPAILAPGPALLFVVVGGVPSVGVQVMIGSGRLGTQTISAIGDLPESSFLSASSADGTGGAQANGALSMARGQQLFGPLGLVVGLVLGARTLFDFAL</sequence>
<keyword evidence="7" id="KW-1185">Reference proteome</keyword>
<dbReference type="SUPFAM" id="SSF50965">
    <property type="entry name" value="Galactose oxidase, central domain"/>
    <property type="match status" value="1"/>
</dbReference>
<feature type="region of interest" description="Disordered" evidence="2">
    <location>
        <begin position="130"/>
        <end position="150"/>
    </location>
</feature>
<evidence type="ECO:0000256" key="1">
    <source>
        <dbReference type="ARBA" id="ARBA00022729"/>
    </source>
</evidence>
<feature type="signal peptide" evidence="3">
    <location>
        <begin position="1"/>
        <end position="15"/>
    </location>
</feature>
<keyword evidence="1 3" id="KW-0732">Signal</keyword>
<dbReference type="InterPro" id="IPR014756">
    <property type="entry name" value="Ig_E-set"/>
</dbReference>
<dbReference type="Proteomes" id="UP001218218">
    <property type="component" value="Unassembled WGS sequence"/>
</dbReference>
<organism evidence="6 7">
    <name type="scientific">Mycena albidolilacea</name>
    <dbReference type="NCBI Taxonomy" id="1033008"/>
    <lineage>
        <taxon>Eukaryota</taxon>
        <taxon>Fungi</taxon>
        <taxon>Dikarya</taxon>
        <taxon>Basidiomycota</taxon>
        <taxon>Agaricomycotina</taxon>
        <taxon>Agaricomycetes</taxon>
        <taxon>Agaricomycetidae</taxon>
        <taxon>Agaricales</taxon>
        <taxon>Marasmiineae</taxon>
        <taxon>Mycenaceae</taxon>
        <taxon>Mycena</taxon>
    </lineage>
</organism>
<reference evidence="6" key="1">
    <citation type="submission" date="2023-03" db="EMBL/GenBank/DDBJ databases">
        <title>Massive genome expansion in bonnet fungi (Mycena s.s.) driven by repeated elements and novel gene families across ecological guilds.</title>
        <authorList>
            <consortium name="Lawrence Berkeley National Laboratory"/>
            <person name="Harder C.B."/>
            <person name="Miyauchi S."/>
            <person name="Viragh M."/>
            <person name="Kuo A."/>
            <person name="Thoen E."/>
            <person name="Andreopoulos B."/>
            <person name="Lu D."/>
            <person name="Skrede I."/>
            <person name="Drula E."/>
            <person name="Henrissat B."/>
            <person name="Morin E."/>
            <person name="Kohler A."/>
            <person name="Barry K."/>
            <person name="LaButti K."/>
            <person name="Morin E."/>
            <person name="Salamov A."/>
            <person name="Lipzen A."/>
            <person name="Mereny Z."/>
            <person name="Hegedus B."/>
            <person name="Baldrian P."/>
            <person name="Stursova M."/>
            <person name="Weitz H."/>
            <person name="Taylor A."/>
            <person name="Grigoriev I.V."/>
            <person name="Nagy L.G."/>
            <person name="Martin F."/>
            <person name="Kauserud H."/>
        </authorList>
    </citation>
    <scope>NUCLEOTIDE SEQUENCE</scope>
    <source>
        <strain evidence="6">CBHHK002</strain>
    </source>
</reference>
<dbReference type="Gene3D" id="2.130.10.80">
    <property type="entry name" value="Galactose oxidase/kelch, beta-propeller"/>
    <property type="match status" value="1"/>
</dbReference>
<dbReference type="InterPro" id="IPR015202">
    <property type="entry name" value="GO-like_E_set"/>
</dbReference>
<evidence type="ECO:0000259" key="5">
    <source>
        <dbReference type="Pfam" id="PF09118"/>
    </source>
</evidence>
<dbReference type="InterPro" id="IPR009880">
    <property type="entry name" value="Glyoxal_oxidase_N"/>
</dbReference>
<evidence type="ECO:0000256" key="3">
    <source>
        <dbReference type="SAM" id="SignalP"/>
    </source>
</evidence>
<dbReference type="Gene3D" id="2.60.40.10">
    <property type="entry name" value="Immunoglobulins"/>
    <property type="match status" value="1"/>
</dbReference>
<dbReference type="PANTHER" id="PTHR32208:SF21">
    <property type="entry name" value="LOW QUALITY PROTEIN: ALDEHYDE OXIDASE GLOX-LIKE"/>
    <property type="match status" value="1"/>
</dbReference>
<dbReference type="PANTHER" id="PTHR32208">
    <property type="entry name" value="SECRETED PROTEIN-RELATED"/>
    <property type="match status" value="1"/>
</dbReference>
<dbReference type="AlphaFoldDB" id="A0AAD6ZFS2"/>
<feature type="chain" id="PRO_5042048853" evidence="3">
    <location>
        <begin position="16"/>
        <end position="643"/>
    </location>
</feature>
<dbReference type="Pfam" id="PF07250">
    <property type="entry name" value="Glyoxal_oxid_N"/>
    <property type="match status" value="1"/>
</dbReference>
<evidence type="ECO:0000256" key="2">
    <source>
        <dbReference type="SAM" id="MobiDB-lite"/>
    </source>
</evidence>
<evidence type="ECO:0000313" key="7">
    <source>
        <dbReference type="Proteomes" id="UP001218218"/>
    </source>
</evidence>
<dbReference type="InterPro" id="IPR013783">
    <property type="entry name" value="Ig-like_fold"/>
</dbReference>